<reference evidence="4 5" key="1">
    <citation type="submission" date="2021-06" db="EMBL/GenBank/DDBJ databases">
        <authorList>
            <person name="Palmer J.M."/>
        </authorList>
    </citation>
    <scope>NUCLEOTIDE SEQUENCE [LARGE SCALE GENOMIC DNA]</scope>
    <source>
        <strain evidence="4 5">GA_2019</strain>
        <tissue evidence="4">Muscle</tissue>
    </source>
</reference>
<dbReference type="PANTHER" id="PTHR12604">
    <property type="entry name" value="KU AUTOANTIGEN DNA HELICASE"/>
    <property type="match status" value="1"/>
</dbReference>
<dbReference type="Proteomes" id="UP001476798">
    <property type="component" value="Unassembled WGS sequence"/>
</dbReference>
<feature type="domain" description="Ku" evidence="3">
    <location>
        <begin position="1"/>
        <end position="61"/>
    </location>
</feature>
<dbReference type="SUPFAM" id="SSF100939">
    <property type="entry name" value="SPOC domain-like"/>
    <property type="match status" value="2"/>
</dbReference>
<accession>A0ABV0NA24</accession>
<dbReference type="PANTHER" id="PTHR12604:SF4">
    <property type="entry name" value="X-RAY REPAIR CROSS-COMPLEMENTING PROTEIN 5"/>
    <property type="match status" value="1"/>
</dbReference>
<dbReference type="EMBL" id="JAHRIO010030776">
    <property type="protein sequence ID" value="MEQ2168246.1"/>
    <property type="molecule type" value="Genomic_DNA"/>
</dbReference>
<dbReference type="InterPro" id="IPR006164">
    <property type="entry name" value="DNA_bd_Ku70/Ku80"/>
</dbReference>
<organism evidence="4 5">
    <name type="scientific">Goodea atripinnis</name>
    <dbReference type="NCBI Taxonomy" id="208336"/>
    <lineage>
        <taxon>Eukaryota</taxon>
        <taxon>Metazoa</taxon>
        <taxon>Chordata</taxon>
        <taxon>Craniata</taxon>
        <taxon>Vertebrata</taxon>
        <taxon>Euteleostomi</taxon>
        <taxon>Actinopterygii</taxon>
        <taxon>Neopterygii</taxon>
        <taxon>Teleostei</taxon>
        <taxon>Neoteleostei</taxon>
        <taxon>Acanthomorphata</taxon>
        <taxon>Ovalentaria</taxon>
        <taxon>Atherinomorphae</taxon>
        <taxon>Cyprinodontiformes</taxon>
        <taxon>Goodeidae</taxon>
        <taxon>Goodea</taxon>
    </lineage>
</organism>
<evidence type="ECO:0000256" key="2">
    <source>
        <dbReference type="SAM" id="Phobius"/>
    </source>
</evidence>
<keyword evidence="2" id="KW-1133">Transmembrane helix</keyword>
<feature type="transmembrane region" description="Helical" evidence="2">
    <location>
        <begin position="62"/>
        <end position="84"/>
    </location>
</feature>
<comment type="caution">
    <text evidence="4">The sequence shown here is derived from an EMBL/GenBank/DDBJ whole genome shotgun (WGS) entry which is preliminary data.</text>
</comment>
<dbReference type="Pfam" id="PF02735">
    <property type="entry name" value="Ku"/>
    <property type="match status" value="2"/>
</dbReference>
<evidence type="ECO:0000259" key="3">
    <source>
        <dbReference type="Pfam" id="PF02735"/>
    </source>
</evidence>
<dbReference type="Gene3D" id="2.40.290.10">
    <property type="match status" value="1"/>
</dbReference>
<keyword evidence="5" id="KW-1185">Reference proteome</keyword>
<evidence type="ECO:0000313" key="4">
    <source>
        <dbReference type="EMBL" id="MEQ2168246.1"/>
    </source>
</evidence>
<proteinExistence type="predicted"/>
<name>A0ABV0NA24_9TELE</name>
<gene>
    <name evidence="4" type="ORF">GOODEAATRI_012378</name>
</gene>
<keyword evidence="2" id="KW-0812">Transmembrane</keyword>
<evidence type="ECO:0000313" key="5">
    <source>
        <dbReference type="Proteomes" id="UP001476798"/>
    </source>
</evidence>
<sequence length="136" mass="15515">FRYGSDIVPFSKVDQDQMKYKHDGKCFAVLGFTKKNLVLRHQFMGTQVVKIFSARDDEVGMYRASVFFFFLMTTCGNGSFLFLLSEQHAGVAMSALIRGLDELNMVAIVRYTYDRRSNPQVGAAFPCIKPEYEVRS</sequence>
<evidence type="ECO:0000256" key="1">
    <source>
        <dbReference type="ARBA" id="ARBA00023125"/>
    </source>
</evidence>
<keyword evidence="1" id="KW-0238">DNA-binding</keyword>
<feature type="domain" description="Ku" evidence="3">
    <location>
        <begin position="82"/>
        <end position="129"/>
    </location>
</feature>
<feature type="non-terminal residue" evidence="4">
    <location>
        <position position="1"/>
    </location>
</feature>
<keyword evidence="2" id="KW-0472">Membrane</keyword>
<protein>
    <recommendedName>
        <fullName evidence="3">Ku domain-containing protein</fullName>
    </recommendedName>
</protein>
<dbReference type="InterPro" id="IPR016194">
    <property type="entry name" value="SPOC-like_C_dom_sf"/>
</dbReference>